<evidence type="ECO:0000256" key="2">
    <source>
        <dbReference type="SAM" id="Phobius"/>
    </source>
</evidence>
<sequence>MPASFVIFLLFQGSWFGTYSVAVNESIPLPVVVISLEGSFTLHAPLDGVYNADSSANGSSPRFLPKTDQNAKQLKTEADVLDYCQTHYAPNNHTQFGRAVSIPTSIFFDNIKSSLRSLVNDSEVPRIRSYICLRKSPGVSSIYLNWSDWHESVHLDDRPADNQPLPHAPSLSDVHREYFADQFREILRITNSSVTDVVQRLISEANGLISVHQYDPHLALYLMAKMLQRAHLRLEAVWKNEEYNWSSIEQEKHKKLIQQLQAEDWASQNELAYALQEFNPSLERVENALSRLLSALHNSVLEEIRHLKTLQETYPWALHLKSDANGTDALEQRVESIENLHNVLLHYVQQATLGINALHALMAKQVYTHHVDPKKLEYKANLISHYDELQRSLSEAQASLIQAKQLALQMQTNGEQPISNSSNTNYSLANWIHEKHRMELAYIDLLVAHVLTPHFAPSADLTTSFDNRPTNLWIPRPRYFMGPNRTTATVNSTQAGNRFTEYFTFGFCLSVKLMLGLLFLIFCLLLLARTLRAIKREKRQMTAPSATYKVYPTSLFWPSTYKLKRKLRSRKASHQYVAGGYLSPPDLIDAKVCNPSTPAITTDRLLSSTGTKSSAGYSNPMYDA</sequence>
<keyword evidence="1" id="KW-0175">Coiled coil</keyword>
<feature type="transmembrane region" description="Helical" evidence="2">
    <location>
        <begin position="502"/>
        <end position="528"/>
    </location>
</feature>
<keyword evidence="2" id="KW-0472">Membrane</keyword>
<proteinExistence type="predicted"/>
<gene>
    <name evidence="4" type="ORF">CDAUBV1_LOCUS71</name>
</gene>
<name>A0AAV2T0V1_CALDB</name>
<reference evidence="4" key="1">
    <citation type="submission" date="2024-06" db="EMBL/GenBank/DDBJ databases">
        <authorList>
            <person name="Liu X."/>
            <person name="Lenzi L."/>
            <person name="Haldenby T S."/>
            <person name="Uol C."/>
        </authorList>
    </citation>
    <scope>NUCLEOTIDE SEQUENCE</scope>
</reference>
<keyword evidence="2" id="KW-1133">Transmembrane helix</keyword>
<keyword evidence="3" id="KW-0732">Signal</keyword>
<evidence type="ECO:0000313" key="4">
    <source>
        <dbReference type="EMBL" id="CAL5129202.1"/>
    </source>
</evidence>
<protein>
    <submittedName>
        <fullName evidence="4">Uncharacterized protein</fullName>
    </submittedName>
</protein>
<accession>A0AAV2T0V1</accession>
<comment type="caution">
    <text evidence="4">The sequence shown here is derived from an EMBL/GenBank/DDBJ whole genome shotgun (WGS) entry which is preliminary data.</text>
</comment>
<feature type="signal peptide" evidence="3">
    <location>
        <begin position="1"/>
        <end position="20"/>
    </location>
</feature>
<organism evidence="4 5">
    <name type="scientific">Calicophoron daubneyi</name>
    <name type="common">Rumen fluke</name>
    <name type="synonym">Paramphistomum daubneyi</name>
    <dbReference type="NCBI Taxonomy" id="300641"/>
    <lineage>
        <taxon>Eukaryota</taxon>
        <taxon>Metazoa</taxon>
        <taxon>Spiralia</taxon>
        <taxon>Lophotrochozoa</taxon>
        <taxon>Platyhelminthes</taxon>
        <taxon>Trematoda</taxon>
        <taxon>Digenea</taxon>
        <taxon>Plagiorchiida</taxon>
        <taxon>Pronocephalata</taxon>
        <taxon>Paramphistomoidea</taxon>
        <taxon>Paramphistomidae</taxon>
        <taxon>Calicophoron</taxon>
    </lineage>
</organism>
<feature type="coiled-coil region" evidence="1">
    <location>
        <begin position="379"/>
        <end position="406"/>
    </location>
</feature>
<dbReference type="AlphaFoldDB" id="A0AAV2T0V1"/>
<dbReference type="EMBL" id="CAXLJL010000001">
    <property type="protein sequence ID" value="CAL5129202.1"/>
    <property type="molecule type" value="Genomic_DNA"/>
</dbReference>
<evidence type="ECO:0000313" key="5">
    <source>
        <dbReference type="Proteomes" id="UP001497525"/>
    </source>
</evidence>
<evidence type="ECO:0000256" key="3">
    <source>
        <dbReference type="SAM" id="SignalP"/>
    </source>
</evidence>
<keyword evidence="2" id="KW-0812">Transmembrane</keyword>
<evidence type="ECO:0000256" key="1">
    <source>
        <dbReference type="SAM" id="Coils"/>
    </source>
</evidence>
<dbReference type="Proteomes" id="UP001497525">
    <property type="component" value="Unassembled WGS sequence"/>
</dbReference>
<feature type="chain" id="PRO_5043763577" evidence="3">
    <location>
        <begin position="21"/>
        <end position="624"/>
    </location>
</feature>